<dbReference type="InterPro" id="IPR051786">
    <property type="entry name" value="ASN_synthetase/amidase"/>
</dbReference>
<dbReference type="Pfam" id="PF00733">
    <property type="entry name" value="Asn_synthase"/>
    <property type="match status" value="1"/>
</dbReference>
<evidence type="ECO:0000259" key="10">
    <source>
        <dbReference type="PROSITE" id="PS51278"/>
    </source>
</evidence>
<dbReference type="InterPro" id="IPR006426">
    <property type="entry name" value="Asn_synth_AEB"/>
</dbReference>
<dbReference type="GO" id="GO:0006529">
    <property type="term" value="P:asparagine biosynthetic process"/>
    <property type="evidence" value="ECO:0007669"/>
    <property type="project" value="UniProtKB-KW"/>
</dbReference>
<dbReference type="InterPro" id="IPR033738">
    <property type="entry name" value="AsnB_N"/>
</dbReference>
<evidence type="ECO:0000256" key="7">
    <source>
        <dbReference type="ARBA" id="ARBA00048741"/>
    </source>
</evidence>
<evidence type="ECO:0000256" key="6">
    <source>
        <dbReference type="ARBA" id="ARBA00022962"/>
    </source>
</evidence>
<dbReference type="InterPro" id="IPR001962">
    <property type="entry name" value="Asn_synthase"/>
</dbReference>
<feature type="domain" description="Glutamine amidotransferase type-2" evidence="10">
    <location>
        <begin position="2"/>
        <end position="214"/>
    </location>
</feature>
<feature type="binding site" evidence="9">
    <location>
        <position position="100"/>
    </location>
    <ligand>
        <name>L-glutamine</name>
        <dbReference type="ChEBI" id="CHEBI:58359"/>
    </ligand>
</feature>
<evidence type="ECO:0000256" key="2">
    <source>
        <dbReference type="ARBA" id="ARBA00005752"/>
    </source>
</evidence>
<dbReference type="SUPFAM" id="SSF56235">
    <property type="entry name" value="N-terminal nucleophile aminohydrolases (Ntn hydrolases)"/>
    <property type="match status" value="1"/>
</dbReference>
<evidence type="ECO:0000256" key="3">
    <source>
        <dbReference type="ARBA" id="ARBA00012737"/>
    </source>
</evidence>
<feature type="binding site" evidence="9">
    <location>
        <begin position="367"/>
        <end position="368"/>
    </location>
    <ligand>
        <name>ATP</name>
        <dbReference type="ChEBI" id="CHEBI:30616"/>
    </ligand>
</feature>
<dbReference type="Proteomes" id="UP000263517">
    <property type="component" value="Unassembled WGS sequence"/>
</dbReference>
<dbReference type="CDD" id="cd00712">
    <property type="entry name" value="AsnB"/>
    <property type="match status" value="1"/>
</dbReference>
<dbReference type="Gene3D" id="3.40.50.620">
    <property type="entry name" value="HUPs"/>
    <property type="match status" value="1"/>
</dbReference>
<dbReference type="PANTHER" id="PTHR43284">
    <property type="entry name" value="ASPARAGINE SYNTHETASE (GLUTAMINE-HYDROLYZING)"/>
    <property type="match status" value="1"/>
</dbReference>
<accession>A0A350P640</accession>
<reference evidence="11 12" key="1">
    <citation type="journal article" date="2018" name="Nat. Biotechnol.">
        <title>A standardized bacterial taxonomy based on genome phylogeny substantially revises the tree of life.</title>
        <authorList>
            <person name="Parks D.H."/>
            <person name="Chuvochina M."/>
            <person name="Waite D.W."/>
            <person name="Rinke C."/>
            <person name="Skarshewski A."/>
            <person name="Chaumeil P.A."/>
            <person name="Hugenholtz P."/>
        </authorList>
    </citation>
    <scope>NUCLEOTIDE SEQUENCE [LARGE SCALE GENOMIC DNA]</scope>
    <source>
        <strain evidence="11">UBA11978</strain>
    </source>
</reference>
<keyword evidence="4 9" id="KW-0547">Nucleotide-binding</keyword>
<dbReference type="GO" id="GO:0005524">
    <property type="term" value="F:ATP binding"/>
    <property type="evidence" value="ECO:0007669"/>
    <property type="project" value="UniProtKB-KW"/>
</dbReference>
<comment type="catalytic activity">
    <reaction evidence="7">
        <text>L-aspartate + L-glutamine + ATP + H2O = L-asparagine + L-glutamate + AMP + diphosphate + H(+)</text>
        <dbReference type="Rhea" id="RHEA:12228"/>
        <dbReference type="ChEBI" id="CHEBI:15377"/>
        <dbReference type="ChEBI" id="CHEBI:15378"/>
        <dbReference type="ChEBI" id="CHEBI:29985"/>
        <dbReference type="ChEBI" id="CHEBI:29991"/>
        <dbReference type="ChEBI" id="CHEBI:30616"/>
        <dbReference type="ChEBI" id="CHEBI:33019"/>
        <dbReference type="ChEBI" id="CHEBI:58048"/>
        <dbReference type="ChEBI" id="CHEBI:58359"/>
        <dbReference type="ChEBI" id="CHEBI:456215"/>
        <dbReference type="EC" id="6.3.5.4"/>
    </reaction>
</comment>
<dbReference type="InterPro" id="IPR017932">
    <property type="entry name" value="GATase_2_dom"/>
</dbReference>
<comment type="caution">
    <text evidence="11">The sequence shown here is derived from an EMBL/GenBank/DDBJ whole genome shotgun (WGS) entry which is preliminary data.</text>
</comment>
<dbReference type="InterPro" id="IPR014729">
    <property type="entry name" value="Rossmann-like_a/b/a_fold"/>
</dbReference>
<feature type="non-terminal residue" evidence="11">
    <location>
        <position position="604"/>
    </location>
</feature>
<dbReference type="CDD" id="cd01991">
    <property type="entry name" value="Asn_synthase_B_C"/>
    <property type="match status" value="1"/>
</dbReference>
<dbReference type="EMBL" id="DNAN01000486">
    <property type="protein sequence ID" value="HAW76757.1"/>
    <property type="molecule type" value="Genomic_DNA"/>
</dbReference>
<comment type="similarity">
    <text evidence="2">Belongs to the asparagine synthetase family.</text>
</comment>
<dbReference type="InterPro" id="IPR029055">
    <property type="entry name" value="Ntn_hydrolases_N"/>
</dbReference>
<dbReference type="NCBIfam" id="TIGR01536">
    <property type="entry name" value="asn_synth_AEB"/>
    <property type="match status" value="1"/>
</dbReference>
<evidence type="ECO:0000313" key="11">
    <source>
        <dbReference type="EMBL" id="HAW76757.1"/>
    </source>
</evidence>
<evidence type="ECO:0000256" key="9">
    <source>
        <dbReference type="PIRSR" id="PIRSR001589-2"/>
    </source>
</evidence>
<dbReference type="Pfam" id="PF13537">
    <property type="entry name" value="GATase_7"/>
    <property type="match status" value="1"/>
</dbReference>
<evidence type="ECO:0000256" key="4">
    <source>
        <dbReference type="ARBA" id="ARBA00022741"/>
    </source>
</evidence>
<sequence>MCGVAGIVHWGTLSDGPQVVRKMNARLHHRGPDDTGYWNNEKVSFAFSRLSIVDLDHGHQPMVSDEAKIVLVYNGEIYNHVELREELQRRSHRFQTSHSDTEVLIHGYREWGEGLLSRLNGMFAFVLYDLCRDEVFMARDRYGIKPLYLHTTAHGETFFASELEALFTDGVLRREVDPCAVKEYFSVQDNWQQRTPYKNTFSLRPGSYRRYSARGCTEGTFWDVEFPRRSRLAPTEAAEKHLDIMTRALKRQTAADVSVASYLSGGIDSTAISVLARRYIPDLKTYSCIFDLTDVGADKIRDERFFSRLAADACELNRTEIELSRDSLMETLDSTLIALGYPHMGPSYENYSIAGVVAGDGHKVVLSGLGGDEFFAGYIYRYQQTERSPLRRNQREWKTRLLRWFGRNPSRERWRATIYQIMNFPIATSMTTQVFSPDFLEASKDYDVCCAIDEIIDACPSRDPWDILMYLDIKTYLHGLLTLEDSLSMVHGLETRVPLLDNELVDFALDQPWSNLFDGETGKIVFREAMRGAMPEAIRTKPKMGFAPPDESWYRGVIKDWILERLSPDRVKEAGVFSPDTVKMALDEHFNGRQNHQNLIWSLL</sequence>
<keyword evidence="8" id="KW-0061">Asparagine biosynthesis</keyword>
<evidence type="ECO:0000256" key="1">
    <source>
        <dbReference type="ARBA" id="ARBA00005187"/>
    </source>
</evidence>
<keyword evidence="6 8" id="KW-0315">Glutamine amidotransferase</keyword>
<dbReference type="AlphaFoldDB" id="A0A350P640"/>
<name>A0A350P640_9ALTE</name>
<organism evidence="11 12">
    <name type="scientific">Alteromonas australica</name>
    <dbReference type="NCBI Taxonomy" id="589873"/>
    <lineage>
        <taxon>Bacteria</taxon>
        <taxon>Pseudomonadati</taxon>
        <taxon>Pseudomonadota</taxon>
        <taxon>Gammaproteobacteria</taxon>
        <taxon>Alteromonadales</taxon>
        <taxon>Alteromonadaceae</taxon>
        <taxon>Alteromonas/Salinimonas group</taxon>
        <taxon>Alteromonas</taxon>
    </lineage>
</organism>
<dbReference type="PIRSF" id="PIRSF001589">
    <property type="entry name" value="Asn_synthetase_glu-h"/>
    <property type="match status" value="1"/>
</dbReference>
<feature type="binding site" evidence="9">
    <location>
        <position position="295"/>
    </location>
    <ligand>
        <name>ATP</name>
        <dbReference type="ChEBI" id="CHEBI:30616"/>
    </ligand>
</feature>
<dbReference type="PROSITE" id="PS51278">
    <property type="entry name" value="GATASE_TYPE_2"/>
    <property type="match status" value="1"/>
</dbReference>
<feature type="active site" description="For GATase activity" evidence="8">
    <location>
        <position position="2"/>
    </location>
</feature>
<keyword evidence="5 9" id="KW-0067">ATP-binding</keyword>
<keyword evidence="8" id="KW-0028">Amino-acid biosynthesis</keyword>
<dbReference type="GO" id="GO:0004066">
    <property type="term" value="F:asparagine synthase (glutamine-hydrolyzing) activity"/>
    <property type="evidence" value="ECO:0007669"/>
    <property type="project" value="UniProtKB-EC"/>
</dbReference>
<proteinExistence type="inferred from homology"/>
<dbReference type="EC" id="6.3.5.4" evidence="3"/>
<evidence type="ECO:0000256" key="8">
    <source>
        <dbReference type="PIRSR" id="PIRSR001589-1"/>
    </source>
</evidence>
<evidence type="ECO:0000313" key="12">
    <source>
        <dbReference type="Proteomes" id="UP000263517"/>
    </source>
</evidence>
<dbReference type="GO" id="GO:0005829">
    <property type="term" value="C:cytosol"/>
    <property type="evidence" value="ECO:0007669"/>
    <property type="project" value="TreeGrafter"/>
</dbReference>
<evidence type="ECO:0000256" key="5">
    <source>
        <dbReference type="ARBA" id="ARBA00022840"/>
    </source>
</evidence>
<gene>
    <name evidence="11" type="primary">asnB</name>
    <name evidence="11" type="ORF">DCW74_13600</name>
</gene>
<comment type="pathway">
    <text evidence="1">Amino-acid biosynthesis; L-asparagine biosynthesis; L-asparagine from L-aspartate (L-Gln route): step 1/1.</text>
</comment>
<dbReference type="Gene3D" id="3.60.20.10">
    <property type="entry name" value="Glutamine Phosphoribosylpyrophosphate, subunit 1, domain 1"/>
    <property type="match status" value="1"/>
</dbReference>
<protein>
    <recommendedName>
        <fullName evidence="3">asparagine synthase (glutamine-hydrolyzing)</fullName>
        <ecNumber evidence="3">6.3.5.4</ecNumber>
    </recommendedName>
</protein>
<dbReference type="SUPFAM" id="SSF52402">
    <property type="entry name" value="Adenine nucleotide alpha hydrolases-like"/>
    <property type="match status" value="1"/>
</dbReference>
<dbReference type="PANTHER" id="PTHR43284:SF1">
    <property type="entry name" value="ASPARAGINE SYNTHETASE"/>
    <property type="match status" value="1"/>
</dbReference>